<name>A0ACB8XP46_ARCLA</name>
<keyword evidence="2" id="KW-1185">Reference proteome</keyword>
<reference evidence="1 2" key="2">
    <citation type="journal article" date="2022" name="Mol. Ecol. Resour.">
        <title>The genomes of chicory, endive, great burdock and yacon provide insights into Asteraceae paleo-polyploidization history and plant inulin production.</title>
        <authorList>
            <person name="Fan W."/>
            <person name="Wang S."/>
            <person name="Wang H."/>
            <person name="Wang A."/>
            <person name="Jiang F."/>
            <person name="Liu H."/>
            <person name="Zhao H."/>
            <person name="Xu D."/>
            <person name="Zhang Y."/>
        </authorList>
    </citation>
    <scope>NUCLEOTIDE SEQUENCE [LARGE SCALE GENOMIC DNA]</scope>
    <source>
        <strain evidence="2">cv. Niubang</strain>
    </source>
</reference>
<protein>
    <submittedName>
        <fullName evidence="1">Uncharacterized protein</fullName>
    </submittedName>
</protein>
<evidence type="ECO:0000313" key="2">
    <source>
        <dbReference type="Proteomes" id="UP001055879"/>
    </source>
</evidence>
<dbReference type="Proteomes" id="UP001055879">
    <property type="component" value="Linkage Group LG16"/>
</dbReference>
<accession>A0ACB8XP46</accession>
<evidence type="ECO:0000313" key="1">
    <source>
        <dbReference type="EMBL" id="KAI3669790.1"/>
    </source>
</evidence>
<dbReference type="EMBL" id="CM042062">
    <property type="protein sequence ID" value="KAI3669790.1"/>
    <property type="molecule type" value="Genomic_DNA"/>
</dbReference>
<gene>
    <name evidence="1" type="ORF">L6452_41197</name>
</gene>
<comment type="caution">
    <text evidence="1">The sequence shown here is derived from an EMBL/GenBank/DDBJ whole genome shotgun (WGS) entry which is preliminary data.</text>
</comment>
<proteinExistence type="predicted"/>
<sequence>MHQPPGFVDKRYPTYVCRLNKSLYGLKQAPRAWYTRFATYILSQGFRTSACDNFLFIYSRGSHTAYLLLYVDDIVLTASSDTFL</sequence>
<reference evidence="2" key="1">
    <citation type="journal article" date="2022" name="Mol. Ecol. Resour.">
        <title>The genomes of chicory, endive, great burdock and yacon provide insights into Asteraceae palaeo-polyploidization history and plant inulin production.</title>
        <authorList>
            <person name="Fan W."/>
            <person name="Wang S."/>
            <person name="Wang H."/>
            <person name="Wang A."/>
            <person name="Jiang F."/>
            <person name="Liu H."/>
            <person name="Zhao H."/>
            <person name="Xu D."/>
            <person name="Zhang Y."/>
        </authorList>
    </citation>
    <scope>NUCLEOTIDE SEQUENCE [LARGE SCALE GENOMIC DNA]</scope>
    <source>
        <strain evidence="2">cv. Niubang</strain>
    </source>
</reference>
<organism evidence="1 2">
    <name type="scientific">Arctium lappa</name>
    <name type="common">Greater burdock</name>
    <name type="synonym">Lappa major</name>
    <dbReference type="NCBI Taxonomy" id="4217"/>
    <lineage>
        <taxon>Eukaryota</taxon>
        <taxon>Viridiplantae</taxon>
        <taxon>Streptophyta</taxon>
        <taxon>Embryophyta</taxon>
        <taxon>Tracheophyta</taxon>
        <taxon>Spermatophyta</taxon>
        <taxon>Magnoliopsida</taxon>
        <taxon>eudicotyledons</taxon>
        <taxon>Gunneridae</taxon>
        <taxon>Pentapetalae</taxon>
        <taxon>asterids</taxon>
        <taxon>campanulids</taxon>
        <taxon>Asterales</taxon>
        <taxon>Asteraceae</taxon>
        <taxon>Carduoideae</taxon>
        <taxon>Cardueae</taxon>
        <taxon>Arctiinae</taxon>
        <taxon>Arctium</taxon>
    </lineage>
</organism>